<keyword evidence="7" id="KW-0249">Electron transport</keyword>
<evidence type="ECO:0000256" key="2">
    <source>
        <dbReference type="ARBA" id="ARBA00007668"/>
    </source>
</evidence>
<evidence type="ECO:0000256" key="1">
    <source>
        <dbReference type="ARBA" id="ARBA00004434"/>
    </source>
</evidence>
<protein>
    <submittedName>
        <fullName evidence="11">Uncharacterized protein</fullName>
    </submittedName>
</protein>
<keyword evidence="10" id="KW-0472">Membrane</keyword>
<comment type="similarity">
    <text evidence="2">Belongs to the UQCRQ/QCR8 family.</text>
</comment>
<dbReference type="GO" id="GO:0005743">
    <property type="term" value="C:mitochondrial inner membrane"/>
    <property type="evidence" value="ECO:0007669"/>
    <property type="project" value="UniProtKB-SubCell"/>
</dbReference>
<evidence type="ECO:0000256" key="10">
    <source>
        <dbReference type="ARBA" id="ARBA00023136"/>
    </source>
</evidence>
<keyword evidence="8" id="KW-1133">Transmembrane helix</keyword>
<keyword evidence="9" id="KW-0496">Mitochondrion</keyword>
<evidence type="ECO:0000313" key="12">
    <source>
        <dbReference type="Proteomes" id="UP001516023"/>
    </source>
</evidence>
<keyword evidence="4" id="KW-0679">Respiratory chain</keyword>
<gene>
    <name evidence="11" type="ORF">HJC23_004805</name>
</gene>
<dbReference type="AlphaFoldDB" id="A0ABD3PXQ6"/>
<name>A0ABD3PXQ6_9STRA</name>
<sequence>MALSSAFARSRTLMARHDVSPHLVKWWKGVRPDEGQSRGQFDSVLNDANGDISLWVIIGPAAVDRSLSLGACKVCASGITRHLSPFEQQIILPWLKTWPKRAYDKFADSGPYLVTTFVLVYGIAAASDAADAAQDRSYRY</sequence>
<evidence type="ECO:0000256" key="7">
    <source>
        <dbReference type="ARBA" id="ARBA00022982"/>
    </source>
</evidence>
<dbReference type="Proteomes" id="UP001516023">
    <property type="component" value="Unassembled WGS sequence"/>
</dbReference>
<reference evidence="11 12" key="1">
    <citation type="journal article" date="2020" name="G3 (Bethesda)">
        <title>Improved Reference Genome for Cyclotella cryptica CCMP332, a Model for Cell Wall Morphogenesis, Salinity Adaptation, and Lipid Production in Diatoms (Bacillariophyta).</title>
        <authorList>
            <person name="Roberts W.R."/>
            <person name="Downey K.M."/>
            <person name="Ruck E.C."/>
            <person name="Traller J.C."/>
            <person name="Alverson A.J."/>
        </authorList>
    </citation>
    <scope>NUCLEOTIDE SEQUENCE [LARGE SCALE GENOMIC DNA]</scope>
    <source>
        <strain evidence="11 12">CCMP332</strain>
    </source>
</reference>
<evidence type="ECO:0000256" key="3">
    <source>
        <dbReference type="ARBA" id="ARBA00022448"/>
    </source>
</evidence>
<keyword evidence="5" id="KW-0812">Transmembrane</keyword>
<comment type="subcellular location">
    <subcellularLocation>
        <location evidence="1">Mitochondrion inner membrane</location>
        <topology evidence="1">Single-pass membrane protein</topology>
    </subcellularLocation>
</comment>
<accession>A0ABD3PXQ6</accession>
<evidence type="ECO:0000256" key="8">
    <source>
        <dbReference type="ARBA" id="ARBA00022989"/>
    </source>
</evidence>
<evidence type="ECO:0000313" key="11">
    <source>
        <dbReference type="EMBL" id="KAL3792880.1"/>
    </source>
</evidence>
<dbReference type="Gene3D" id="1.20.5.210">
    <property type="entry name" value="Cytochrome b-c1 complex subunit 8"/>
    <property type="match status" value="1"/>
</dbReference>
<keyword evidence="12" id="KW-1185">Reference proteome</keyword>
<evidence type="ECO:0000256" key="6">
    <source>
        <dbReference type="ARBA" id="ARBA00022792"/>
    </source>
</evidence>
<organism evidence="11 12">
    <name type="scientific">Cyclotella cryptica</name>
    <dbReference type="NCBI Taxonomy" id="29204"/>
    <lineage>
        <taxon>Eukaryota</taxon>
        <taxon>Sar</taxon>
        <taxon>Stramenopiles</taxon>
        <taxon>Ochrophyta</taxon>
        <taxon>Bacillariophyta</taxon>
        <taxon>Coscinodiscophyceae</taxon>
        <taxon>Thalassiosirophycidae</taxon>
        <taxon>Stephanodiscales</taxon>
        <taxon>Stephanodiscaceae</taxon>
        <taxon>Cyclotella</taxon>
    </lineage>
</organism>
<comment type="caution">
    <text evidence="11">The sequence shown here is derived from an EMBL/GenBank/DDBJ whole genome shotgun (WGS) entry which is preliminary data.</text>
</comment>
<keyword evidence="3" id="KW-0813">Transport</keyword>
<dbReference type="InterPro" id="IPR036642">
    <property type="entry name" value="Cyt_bc1_su8_sf"/>
</dbReference>
<evidence type="ECO:0000256" key="9">
    <source>
        <dbReference type="ARBA" id="ARBA00023128"/>
    </source>
</evidence>
<keyword evidence="6" id="KW-0999">Mitochondrion inner membrane</keyword>
<evidence type="ECO:0000256" key="5">
    <source>
        <dbReference type="ARBA" id="ARBA00022692"/>
    </source>
</evidence>
<dbReference type="EMBL" id="JABMIG020000097">
    <property type="protein sequence ID" value="KAL3792880.1"/>
    <property type="molecule type" value="Genomic_DNA"/>
</dbReference>
<evidence type="ECO:0000256" key="4">
    <source>
        <dbReference type="ARBA" id="ARBA00022660"/>
    </source>
</evidence>
<proteinExistence type="inferred from homology"/>